<proteinExistence type="inferred from homology"/>
<evidence type="ECO:0000256" key="5">
    <source>
        <dbReference type="ARBA" id="ARBA00022989"/>
    </source>
</evidence>
<feature type="domain" description="ABC transmembrane type-1" evidence="9">
    <location>
        <begin position="105"/>
        <end position="289"/>
    </location>
</feature>
<dbReference type="InterPro" id="IPR035906">
    <property type="entry name" value="MetI-like_sf"/>
</dbReference>
<dbReference type="EMBL" id="QRCM01000001">
    <property type="protein sequence ID" value="TXG89183.1"/>
    <property type="molecule type" value="Genomic_DNA"/>
</dbReference>
<dbReference type="PROSITE" id="PS50928">
    <property type="entry name" value="ABC_TM1"/>
    <property type="match status" value="1"/>
</dbReference>
<protein>
    <submittedName>
        <fullName evidence="10">ABC transporter permease subunit</fullName>
    </submittedName>
</protein>
<keyword evidence="6 7" id="KW-0472">Membrane</keyword>
<accession>A0A6P2C968</accession>
<evidence type="ECO:0000256" key="8">
    <source>
        <dbReference type="SAM" id="MobiDB-lite"/>
    </source>
</evidence>
<comment type="subcellular location">
    <subcellularLocation>
        <location evidence="1 7">Cell membrane</location>
        <topology evidence="1 7">Multi-pass membrane protein</topology>
    </subcellularLocation>
</comment>
<reference evidence="10 11" key="1">
    <citation type="submission" date="2018-07" db="EMBL/GenBank/DDBJ databases">
        <title>Genome sequence of Rhodococcus rhodnii ATCC 35071 from Rhodnius prolixus.</title>
        <authorList>
            <person name="Patel V."/>
            <person name="Vogel K.J."/>
        </authorList>
    </citation>
    <scope>NUCLEOTIDE SEQUENCE [LARGE SCALE GENOMIC DNA]</scope>
    <source>
        <strain evidence="10 11">ATCC 35071</strain>
    </source>
</reference>
<keyword evidence="3" id="KW-1003">Cell membrane</keyword>
<dbReference type="PANTHER" id="PTHR30151:SF0">
    <property type="entry name" value="ABC TRANSPORTER PERMEASE PROTEIN MJ0413-RELATED"/>
    <property type="match status" value="1"/>
</dbReference>
<evidence type="ECO:0000256" key="2">
    <source>
        <dbReference type="ARBA" id="ARBA00022448"/>
    </source>
</evidence>
<evidence type="ECO:0000256" key="1">
    <source>
        <dbReference type="ARBA" id="ARBA00004651"/>
    </source>
</evidence>
<dbReference type="Pfam" id="PF00528">
    <property type="entry name" value="BPD_transp_1"/>
    <property type="match status" value="1"/>
</dbReference>
<evidence type="ECO:0000256" key="7">
    <source>
        <dbReference type="RuleBase" id="RU363032"/>
    </source>
</evidence>
<dbReference type="RefSeq" id="WP_143153794.1">
    <property type="nucleotide sequence ID" value="NZ_QRCM01000001.1"/>
</dbReference>
<feature type="region of interest" description="Disordered" evidence="8">
    <location>
        <begin position="1"/>
        <end position="34"/>
    </location>
</feature>
<keyword evidence="5 7" id="KW-1133">Transmembrane helix</keyword>
<dbReference type="PANTHER" id="PTHR30151">
    <property type="entry name" value="ALKANE SULFONATE ABC TRANSPORTER-RELATED, MEMBRANE SUBUNIT"/>
    <property type="match status" value="1"/>
</dbReference>
<dbReference type="SUPFAM" id="SSF161098">
    <property type="entry name" value="MetI-like"/>
    <property type="match status" value="1"/>
</dbReference>
<feature type="transmembrane region" description="Helical" evidence="7">
    <location>
        <begin position="46"/>
        <end position="63"/>
    </location>
</feature>
<comment type="similarity">
    <text evidence="7">Belongs to the binding-protein-dependent transport system permease family.</text>
</comment>
<gene>
    <name evidence="10" type="ORF">DW322_01645</name>
</gene>
<evidence type="ECO:0000313" key="11">
    <source>
        <dbReference type="Proteomes" id="UP000471120"/>
    </source>
</evidence>
<feature type="compositionally biased region" description="Low complexity" evidence="8">
    <location>
        <begin position="1"/>
        <end position="31"/>
    </location>
</feature>
<organism evidence="10 11">
    <name type="scientific">Rhodococcus rhodnii</name>
    <dbReference type="NCBI Taxonomy" id="38312"/>
    <lineage>
        <taxon>Bacteria</taxon>
        <taxon>Bacillati</taxon>
        <taxon>Actinomycetota</taxon>
        <taxon>Actinomycetes</taxon>
        <taxon>Mycobacteriales</taxon>
        <taxon>Nocardiaceae</taxon>
        <taxon>Rhodococcus</taxon>
    </lineage>
</organism>
<feature type="transmembrane region" description="Helical" evidence="7">
    <location>
        <begin position="264"/>
        <end position="285"/>
    </location>
</feature>
<comment type="caution">
    <text evidence="10">The sequence shown here is derived from an EMBL/GenBank/DDBJ whole genome shotgun (WGS) entry which is preliminary data.</text>
</comment>
<evidence type="ECO:0000256" key="6">
    <source>
        <dbReference type="ARBA" id="ARBA00023136"/>
    </source>
</evidence>
<feature type="transmembrane region" description="Helical" evidence="7">
    <location>
        <begin position="143"/>
        <end position="165"/>
    </location>
</feature>
<dbReference type="InterPro" id="IPR000515">
    <property type="entry name" value="MetI-like"/>
</dbReference>
<evidence type="ECO:0000259" key="9">
    <source>
        <dbReference type="PROSITE" id="PS50928"/>
    </source>
</evidence>
<evidence type="ECO:0000256" key="4">
    <source>
        <dbReference type="ARBA" id="ARBA00022692"/>
    </source>
</evidence>
<dbReference type="GO" id="GO:0005886">
    <property type="term" value="C:plasma membrane"/>
    <property type="evidence" value="ECO:0007669"/>
    <property type="project" value="UniProtKB-SubCell"/>
</dbReference>
<evidence type="ECO:0000256" key="3">
    <source>
        <dbReference type="ARBA" id="ARBA00022475"/>
    </source>
</evidence>
<feature type="transmembrane region" description="Helical" evidence="7">
    <location>
        <begin position="224"/>
        <end position="244"/>
    </location>
</feature>
<evidence type="ECO:0000313" key="10">
    <source>
        <dbReference type="EMBL" id="TXG89183.1"/>
    </source>
</evidence>
<feature type="transmembrane region" description="Helical" evidence="7">
    <location>
        <begin position="171"/>
        <end position="190"/>
    </location>
</feature>
<sequence>MEEGTGAVTVASTSSPAATAPAADATAGPATSRTGGSRITRLAGRFGLRLVVPVVILVSWYGLSQSEIGSLFVAAPANAFARVFEDYFSTDASRFFLGDATFEQLIPSVYRALAGLLLAIVVGVGVGVALGMNRVLTALFAPLIHLGRSLPSPALLGVFFLLFGTGDSPKIFLIAFSVVWPILFNTIDGVQSVGANRMQAAQVFKIPRWDVLTRIALPGAAPKIFAGVRTAMSLSLIIMIISELQKSENGLGYQLVMTQRNFDYTGFWAVLIVLAALGVVLNIVFKAVERRALAWHRGVTAQDD</sequence>
<keyword evidence="2 7" id="KW-0813">Transport</keyword>
<dbReference type="Proteomes" id="UP000471120">
    <property type="component" value="Unassembled WGS sequence"/>
</dbReference>
<dbReference type="GO" id="GO:0055085">
    <property type="term" value="P:transmembrane transport"/>
    <property type="evidence" value="ECO:0007669"/>
    <property type="project" value="InterPro"/>
</dbReference>
<name>A0A6P2C968_9NOCA</name>
<dbReference type="AlphaFoldDB" id="A0A6P2C968"/>
<keyword evidence="4 7" id="KW-0812">Transmembrane</keyword>
<dbReference type="Gene3D" id="1.10.3720.10">
    <property type="entry name" value="MetI-like"/>
    <property type="match status" value="1"/>
</dbReference>
<dbReference type="CDD" id="cd06261">
    <property type="entry name" value="TM_PBP2"/>
    <property type="match status" value="1"/>
</dbReference>
<feature type="transmembrane region" description="Helical" evidence="7">
    <location>
        <begin position="109"/>
        <end position="131"/>
    </location>
</feature>